<dbReference type="OrthoDB" id="6105938at2759"/>
<accession>A0A0G4FIY6</accession>
<protein>
    <recommendedName>
        <fullName evidence="7">RING-type domain-containing protein</fullName>
    </recommendedName>
</protein>
<feature type="compositionally biased region" description="Polar residues" evidence="6">
    <location>
        <begin position="570"/>
        <end position="580"/>
    </location>
</feature>
<dbReference type="PROSITE" id="PS00518">
    <property type="entry name" value="ZF_RING_1"/>
    <property type="match status" value="1"/>
</dbReference>
<evidence type="ECO:0000256" key="2">
    <source>
        <dbReference type="ARBA" id="ARBA00022771"/>
    </source>
</evidence>
<evidence type="ECO:0000256" key="4">
    <source>
        <dbReference type="PROSITE-ProRule" id="PRU00175"/>
    </source>
</evidence>
<feature type="compositionally biased region" description="Low complexity" evidence="6">
    <location>
        <begin position="877"/>
        <end position="887"/>
    </location>
</feature>
<feature type="coiled-coil region" evidence="5">
    <location>
        <begin position="1269"/>
        <end position="1299"/>
    </location>
</feature>
<name>A0A0G4FIY6_VITBC</name>
<feature type="compositionally biased region" description="Basic residues" evidence="6">
    <location>
        <begin position="989"/>
        <end position="998"/>
    </location>
</feature>
<feature type="domain" description="RING-type" evidence="7">
    <location>
        <begin position="1193"/>
        <end position="1239"/>
    </location>
</feature>
<evidence type="ECO:0000256" key="5">
    <source>
        <dbReference type="SAM" id="Coils"/>
    </source>
</evidence>
<feature type="compositionally biased region" description="Low complexity" evidence="6">
    <location>
        <begin position="796"/>
        <end position="805"/>
    </location>
</feature>
<dbReference type="VEuPathDB" id="CryptoDB:Vbra_9217"/>
<evidence type="ECO:0000256" key="6">
    <source>
        <dbReference type="SAM" id="MobiDB-lite"/>
    </source>
</evidence>
<sequence length="1371" mass="151783">MDSDADLSGAVEDMGRSFLQTIHRLRQEFGLSRLAMEEYMTSALQPPNTSPPPLPSAATSPLAASFLKQPPDDFSLLRIHSLDKDGASYPDTSVVLEPYIESILRGVRHKMRQEQGEAAIGREPLPSPTSFHRLVARDMGQQATGPAIAKKQSQRKRQRDLSPLVPSEGTFLITTSIAGIAGSDEESRSAKTAEWIGEIKKGSKRVVLRPTNVPKGLKGSKKHLVDHRETRDLPVISVKRARRATMDSSELKKLKEKRSQAQAEAKERETSAASGLSGFGSDQASHRITMLGHLLPPSPKHPSAPLLPSPSPSPTVAPLAPPSIGPEAALSTGFTELEWQEPSMGADVKSKDSKAMKGGLRKGFVARLRRASDEGGGLLLATPAISAVSSEPGREESSMPTTPQPAIMVTPPETPQRPPEMLGRQPVMKKEPSGPLGYVRPSEVPLGIDLFPSALQPTFPPPPPPPPPPLSKKKPDLPPILSGQPAPMKTLEAATPLPSPAERTAGKRKPSLRESLYGQVKLIPMDAVKQPAMQRQETTRLMQTQLSDGRIVTMMQQPKTATAAAESPQGEKSSFFLSQRTELRVRPPSSWSRVGTHSQGRDSSVQSEQEDDDGWIERVDQLGESFMGEFLRKAREGQEEVSPSRRELNIQRELEQLEKKLAEKYREQMLRMQARVREASEARTKVYSLQSINRALRLANTRLAAQLDELKMKYAVTGGALDVLSRDERMKILKRKATLDAVKAKAREREKAAKKEFKGWAGLIGERPEPKALPLPEVRRKRRPPKQAKKEPPPAARKAPPAAVRKPPPERPALPEASAEPVPLPVAEPVEAPPVSLTERATSMTPRQLERSTSMTPSPMERMEEQIEPEEVEPDEVAAVPASAADVTPPPTAPSRQDEPPVDLKAAGVQTDEDYHIPPPPSEANVPSREPSARSRPAWPAAKEKKDRDKEKDKIRTPETKDEVETPTPAEAPATPAPAAALAPTAKAIGRKRQKTPQKGKGLAGPTKEQLEAELRARDAEDVRRAMELKEREEREARMTEELAVASREREEHEMRVAALEGRITALQREAVIAKREYDKQERKLFDTRQDLKKTHADLTSAKKAHVSMESQLAIAVNEWSSLRKLQMVMQDRINQLQSWANARDAEAAVSNIAYSAAIRDWQDALRELHEDVKVLCDGFEGESVHLRRHLLCPACEKPMRMPYTLQPCGHTICIDCLRPLLSADGQEIGRPVLCMVCQKQGRTGEEEPSDVEPVVEILPSIGLPNRALEGLLRHLDELEEAERVVKRQSRSINKQVAETKLHMNRLNQCACTIQQFYRRYRAGETLQPRMLIVVKDYLALKKRRDEYWRRDSGMLGQGRMASIATGFDDK</sequence>
<feature type="region of interest" description="Disordered" evidence="6">
    <location>
        <begin position="142"/>
        <end position="164"/>
    </location>
</feature>
<evidence type="ECO:0000256" key="3">
    <source>
        <dbReference type="ARBA" id="ARBA00022833"/>
    </source>
</evidence>
<dbReference type="Gene3D" id="3.30.40.10">
    <property type="entry name" value="Zinc/RING finger domain, C3HC4 (zinc finger)"/>
    <property type="match status" value="1"/>
</dbReference>
<keyword evidence="9" id="KW-1185">Reference proteome</keyword>
<organism evidence="8 9">
    <name type="scientific">Vitrella brassicaformis (strain CCMP3155)</name>
    <dbReference type="NCBI Taxonomy" id="1169540"/>
    <lineage>
        <taxon>Eukaryota</taxon>
        <taxon>Sar</taxon>
        <taxon>Alveolata</taxon>
        <taxon>Colpodellida</taxon>
        <taxon>Vitrellaceae</taxon>
        <taxon>Vitrella</taxon>
    </lineage>
</organism>
<feature type="compositionally biased region" description="Low complexity" evidence="6">
    <location>
        <begin position="814"/>
        <end position="837"/>
    </location>
</feature>
<feature type="compositionally biased region" description="Acidic residues" evidence="6">
    <location>
        <begin position="866"/>
        <end position="876"/>
    </location>
</feature>
<feature type="region of interest" description="Disordered" evidence="6">
    <location>
        <begin position="385"/>
        <end position="518"/>
    </location>
</feature>
<dbReference type="InterPro" id="IPR017907">
    <property type="entry name" value="Znf_RING_CS"/>
</dbReference>
<feature type="coiled-coil region" evidence="5">
    <location>
        <begin position="1023"/>
        <end position="1084"/>
    </location>
</feature>
<dbReference type="InterPro" id="IPR013083">
    <property type="entry name" value="Znf_RING/FYVE/PHD"/>
</dbReference>
<evidence type="ECO:0000313" key="9">
    <source>
        <dbReference type="Proteomes" id="UP000041254"/>
    </source>
</evidence>
<evidence type="ECO:0000313" key="8">
    <source>
        <dbReference type="EMBL" id="CEM13070.1"/>
    </source>
</evidence>
<feature type="region of interest" description="Disordered" evidence="6">
    <location>
        <begin position="543"/>
        <end position="614"/>
    </location>
</feature>
<feature type="compositionally biased region" description="Low complexity" evidence="6">
    <location>
        <begin position="966"/>
        <end position="988"/>
    </location>
</feature>
<evidence type="ECO:0000259" key="7">
    <source>
        <dbReference type="PROSITE" id="PS50089"/>
    </source>
</evidence>
<keyword evidence="2 4" id="KW-0863">Zinc-finger</keyword>
<keyword evidence="5" id="KW-0175">Coiled coil</keyword>
<dbReference type="SUPFAM" id="SSF57850">
    <property type="entry name" value="RING/U-box"/>
    <property type="match status" value="1"/>
</dbReference>
<dbReference type="Pfam" id="PF00097">
    <property type="entry name" value="zf-C3HC4"/>
    <property type="match status" value="1"/>
</dbReference>
<feature type="compositionally biased region" description="Polar residues" evidence="6">
    <location>
        <begin position="589"/>
        <end position="598"/>
    </location>
</feature>
<feature type="compositionally biased region" description="Pro residues" evidence="6">
    <location>
        <begin position="458"/>
        <end position="470"/>
    </location>
</feature>
<feature type="coiled-coil region" evidence="5">
    <location>
        <begin position="647"/>
        <end position="713"/>
    </location>
</feature>
<dbReference type="InterPro" id="IPR018957">
    <property type="entry name" value="Znf_C3HC4_RING-type"/>
</dbReference>
<feature type="compositionally biased region" description="Basic and acidic residues" evidence="6">
    <location>
        <begin position="249"/>
        <end position="270"/>
    </location>
</feature>
<reference evidence="8 9" key="1">
    <citation type="submission" date="2014-11" db="EMBL/GenBank/DDBJ databases">
        <authorList>
            <person name="Zhu J."/>
            <person name="Qi W."/>
            <person name="Song R."/>
        </authorList>
    </citation>
    <scope>NUCLEOTIDE SEQUENCE [LARGE SCALE GENOMIC DNA]</scope>
</reference>
<dbReference type="InParanoid" id="A0A0G4FIY6"/>
<feature type="region of interest" description="Disordered" evidence="6">
    <location>
        <begin position="211"/>
        <end position="329"/>
    </location>
</feature>
<dbReference type="EMBL" id="CDMY01000442">
    <property type="protein sequence ID" value="CEM13070.1"/>
    <property type="molecule type" value="Genomic_DNA"/>
</dbReference>
<feature type="region of interest" description="Disordered" evidence="6">
    <location>
        <begin position="764"/>
        <end position="1018"/>
    </location>
</feature>
<dbReference type="InterPro" id="IPR001841">
    <property type="entry name" value="Znf_RING"/>
</dbReference>
<gene>
    <name evidence="8" type="ORF">Vbra_9217</name>
</gene>
<feature type="compositionally biased region" description="Polar residues" evidence="6">
    <location>
        <begin position="839"/>
        <end position="857"/>
    </location>
</feature>
<dbReference type="GO" id="GO:0008270">
    <property type="term" value="F:zinc ion binding"/>
    <property type="evidence" value="ECO:0007669"/>
    <property type="project" value="UniProtKB-KW"/>
</dbReference>
<dbReference type="Proteomes" id="UP000041254">
    <property type="component" value="Unassembled WGS sequence"/>
</dbReference>
<keyword evidence="3" id="KW-0862">Zinc</keyword>
<feature type="compositionally biased region" description="Basic and acidic residues" evidence="6">
    <location>
        <begin position="942"/>
        <end position="964"/>
    </location>
</feature>
<feature type="compositionally biased region" description="Pro residues" evidence="6">
    <location>
        <begin position="296"/>
        <end position="324"/>
    </location>
</feature>
<feature type="compositionally biased region" description="Low complexity" evidence="6">
    <location>
        <begin position="927"/>
        <end position="941"/>
    </location>
</feature>
<proteinExistence type="predicted"/>
<evidence type="ECO:0000256" key="1">
    <source>
        <dbReference type="ARBA" id="ARBA00022723"/>
    </source>
</evidence>
<keyword evidence="1" id="KW-0479">Metal-binding</keyword>
<feature type="compositionally biased region" description="Basic and acidic residues" evidence="6">
    <location>
        <begin position="1009"/>
        <end position="1018"/>
    </location>
</feature>
<dbReference type="PROSITE" id="PS50089">
    <property type="entry name" value="ZF_RING_2"/>
    <property type="match status" value="1"/>
</dbReference>